<evidence type="ECO:0000256" key="5">
    <source>
        <dbReference type="ARBA" id="ARBA00023136"/>
    </source>
</evidence>
<dbReference type="PANTHER" id="PTHR30509:SF9">
    <property type="entry name" value="MULTIDRUG RESISTANCE PROTEIN MDTO"/>
    <property type="match status" value="1"/>
</dbReference>
<organism evidence="9 10">
    <name type="scientific">Desulfotalea psychrophila (strain LSv54 / DSM 12343)</name>
    <dbReference type="NCBI Taxonomy" id="177439"/>
    <lineage>
        <taxon>Bacteria</taxon>
        <taxon>Pseudomonadati</taxon>
        <taxon>Thermodesulfobacteriota</taxon>
        <taxon>Desulfobulbia</taxon>
        <taxon>Desulfobulbales</taxon>
        <taxon>Desulfocapsaceae</taxon>
        <taxon>Desulfotalea</taxon>
    </lineage>
</organism>
<dbReference type="Pfam" id="PF13515">
    <property type="entry name" value="FUSC_2"/>
    <property type="match status" value="1"/>
</dbReference>
<keyword evidence="3 7" id="KW-0812">Transmembrane</keyword>
<keyword evidence="4 7" id="KW-1133">Transmembrane helix</keyword>
<dbReference type="GO" id="GO:0005886">
    <property type="term" value="C:plasma membrane"/>
    <property type="evidence" value="ECO:0007669"/>
    <property type="project" value="UniProtKB-SubCell"/>
</dbReference>
<dbReference type="EMBL" id="CR522870">
    <property type="protein sequence ID" value="CAG37597.1"/>
    <property type="molecule type" value="Genomic_DNA"/>
</dbReference>
<dbReference type="RefSeq" id="WP_011190109.1">
    <property type="nucleotide sequence ID" value="NC_006138.1"/>
</dbReference>
<dbReference type="Proteomes" id="UP000000602">
    <property type="component" value="Chromosome"/>
</dbReference>
<dbReference type="PANTHER" id="PTHR30509">
    <property type="entry name" value="P-HYDROXYBENZOIC ACID EFFLUX PUMP SUBUNIT-RELATED"/>
    <property type="match status" value="1"/>
</dbReference>
<feature type="transmembrane region" description="Helical" evidence="7">
    <location>
        <begin position="143"/>
        <end position="164"/>
    </location>
</feature>
<evidence type="ECO:0000256" key="4">
    <source>
        <dbReference type="ARBA" id="ARBA00022989"/>
    </source>
</evidence>
<evidence type="ECO:0000256" key="2">
    <source>
        <dbReference type="ARBA" id="ARBA00022475"/>
    </source>
</evidence>
<evidence type="ECO:0000313" key="9">
    <source>
        <dbReference type="EMBL" id="CAG37597.1"/>
    </source>
</evidence>
<dbReference type="OrthoDB" id="977186at2"/>
<evidence type="ECO:0000256" key="6">
    <source>
        <dbReference type="ARBA" id="ARBA00043993"/>
    </source>
</evidence>
<keyword evidence="5 7" id="KW-0472">Membrane</keyword>
<keyword evidence="2" id="KW-1003">Cell membrane</keyword>
<dbReference type="AlphaFoldDB" id="Q6AJ83"/>
<name>Q6AJ83_DESPS</name>
<sequence>MSNHYEHFIIKYHNWLRVFRVLVAFTAILTIVLLAEVPYGTWALITPITLMGTVPYTGGVLFIAKQRILGTAIGAAVGLSLFLIPVKFELLHYISFVFTVAGAIYFAQKKYPHAAVIVALTIVIIAGAGPYDLSSALWRTFNIFWSALISLACAFWLLPSRAIYHYFDSIKSFLSACLDVYCEHNQQMKDGTAEPILLESLSARLGEQRKLLQHVKEERPEQKEIFLQLLVIERRILTMVEILVLTRWSRQKGRRKIEEMEGLVDAKNQLAGLLDGLIEGVEGKSVRIIEWDDIALLHVVPEAEGGGDVGSDISWFGYLWINRELARQLAGLSLQLKRFYDSTH</sequence>
<evidence type="ECO:0000256" key="7">
    <source>
        <dbReference type="SAM" id="Phobius"/>
    </source>
</evidence>
<evidence type="ECO:0000256" key="1">
    <source>
        <dbReference type="ARBA" id="ARBA00004651"/>
    </source>
</evidence>
<proteinExistence type="inferred from homology"/>
<keyword evidence="10" id="KW-1185">Reference proteome</keyword>
<comment type="subcellular location">
    <subcellularLocation>
        <location evidence="1">Cell membrane</location>
        <topology evidence="1">Multi-pass membrane protein</topology>
    </subcellularLocation>
</comment>
<dbReference type="InterPro" id="IPR049453">
    <property type="entry name" value="Memb_transporter_dom"/>
</dbReference>
<evidence type="ECO:0000313" key="10">
    <source>
        <dbReference type="Proteomes" id="UP000000602"/>
    </source>
</evidence>
<feature type="transmembrane region" description="Helical" evidence="7">
    <location>
        <begin position="90"/>
        <end position="107"/>
    </location>
</feature>
<dbReference type="eggNOG" id="COG1289">
    <property type="taxonomic scope" value="Bacteria"/>
</dbReference>
<feature type="transmembrane region" description="Helical" evidence="7">
    <location>
        <begin position="18"/>
        <end position="35"/>
    </location>
</feature>
<dbReference type="KEGG" id="dps:DP2868"/>
<evidence type="ECO:0000256" key="3">
    <source>
        <dbReference type="ARBA" id="ARBA00022692"/>
    </source>
</evidence>
<feature type="transmembrane region" description="Helical" evidence="7">
    <location>
        <begin position="41"/>
        <end position="63"/>
    </location>
</feature>
<dbReference type="STRING" id="177439.DP2868"/>
<protein>
    <submittedName>
        <fullName evidence="9">Hypothetical membrane protein</fullName>
    </submittedName>
</protein>
<comment type="similarity">
    <text evidence="6">Belongs to the YccS/YhfK family.</text>
</comment>
<dbReference type="HOGENOM" id="CLU_064722_0_0_7"/>
<feature type="transmembrane region" description="Helical" evidence="7">
    <location>
        <begin position="68"/>
        <end position="84"/>
    </location>
</feature>
<gene>
    <name evidence="9" type="ordered locus">DP2868</name>
</gene>
<reference evidence="10" key="1">
    <citation type="journal article" date="2004" name="Environ. Microbiol.">
        <title>The genome of Desulfotalea psychrophila, a sulfate-reducing bacterium from permanently cold Arctic sediments.</title>
        <authorList>
            <person name="Rabus R."/>
            <person name="Ruepp A."/>
            <person name="Frickey T."/>
            <person name="Rattei T."/>
            <person name="Fartmann B."/>
            <person name="Stark M."/>
            <person name="Bauer M."/>
            <person name="Zibat A."/>
            <person name="Lombardot T."/>
            <person name="Becker I."/>
            <person name="Amann J."/>
            <person name="Gellner K."/>
            <person name="Teeling H."/>
            <person name="Leuschner W.D."/>
            <person name="Gloeckner F.-O."/>
            <person name="Lupas A.N."/>
            <person name="Amann R."/>
            <person name="Klenk H.-P."/>
        </authorList>
    </citation>
    <scope>NUCLEOTIDE SEQUENCE [LARGE SCALE GENOMIC DNA]</scope>
    <source>
        <strain evidence="10">DSM 12343 / LSv54</strain>
    </source>
</reference>
<feature type="transmembrane region" description="Helical" evidence="7">
    <location>
        <begin position="114"/>
        <end position="131"/>
    </location>
</feature>
<accession>Q6AJ83</accession>
<feature type="domain" description="Integral membrane bound transporter" evidence="8">
    <location>
        <begin position="29"/>
        <end position="152"/>
    </location>
</feature>
<evidence type="ECO:0000259" key="8">
    <source>
        <dbReference type="Pfam" id="PF13515"/>
    </source>
</evidence>